<comment type="subunit">
    <text evidence="2">Heterodimer of HisH and HisF.</text>
</comment>
<evidence type="ECO:0000256" key="10">
    <source>
        <dbReference type="PIRSR" id="PIRSR000495-1"/>
    </source>
</evidence>
<dbReference type="RefSeq" id="WP_116553098.1">
    <property type="nucleotide sequence ID" value="NZ_QCZG01000002.1"/>
</dbReference>
<evidence type="ECO:0000259" key="11">
    <source>
        <dbReference type="Pfam" id="PF00117"/>
    </source>
</evidence>
<keyword evidence="6" id="KW-0368">Histidine biosynthesis</keyword>
<dbReference type="GO" id="GO:0016829">
    <property type="term" value="F:lyase activity"/>
    <property type="evidence" value="ECO:0007669"/>
    <property type="project" value="UniProtKB-KW"/>
</dbReference>
<dbReference type="InterPro" id="IPR017926">
    <property type="entry name" value="GATASE"/>
</dbReference>
<dbReference type="PRINTS" id="PR00096">
    <property type="entry name" value="GATASE"/>
</dbReference>
<keyword evidence="5" id="KW-0315">Glutamine amidotransferase</keyword>
<evidence type="ECO:0000313" key="12">
    <source>
        <dbReference type="EMBL" id="PWA13137.1"/>
    </source>
</evidence>
<accession>A0A2U1K6I5</accession>
<keyword evidence="7" id="KW-0456">Lyase</keyword>
<comment type="catalytic activity">
    <reaction evidence="8">
        <text>5-[(5-phospho-1-deoxy-D-ribulos-1-ylimino)methylamino]-1-(5-phospho-beta-D-ribosyl)imidazole-4-carboxamide + L-glutamine = D-erythro-1-(imidazol-4-yl)glycerol 3-phosphate + 5-amino-1-(5-phospho-beta-D-ribosyl)imidazole-4-carboxamide + L-glutamate + H(+)</text>
        <dbReference type="Rhea" id="RHEA:24793"/>
        <dbReference type="ChEBI" id="CHEBI:15378"/>
        <dbReference type="ChEBI" id="CHEBI:29985"/>
        <dbReference type="ChEBI" id="CHEBI:58278"/>
        <dbReference type="ChEBI" id="CHEBI:58359"/>
        <dbReference type="ChEBI" id="CHEBI:58475"/>
        <dbReference type="ChEBI" id="CHEBI:58525"/>
        <dbReference type="EC" id="4.3.2.10"/>
    </reaction>
</comment>
<dbReference type="OrthoDB" id="9807137at2"/>
<dbReference type="Proteomes" id="UP000245998">
    <property type="component" value="Unassembled WGS sequence"/>
</dbReference>
<evidence type="ECO:0000256" key="9">
    <source>
        <dbReference type="ARBA" id="ARBA00049534"/>
    </source>
</evidence>
<dbReference type="AlphaFoldDB" id="A0A2U1K6I5"/>
<feature type="active site" evidence="10">
    <location>
        <position position="182"/>
    </location>
</feature>
<proteinExistence type="predicted"/>
<evidence type="ECO:0000256" key="3">
    <source>
        <dbReference type="ARBA" id="ARBA00022605"/>
    </source>
</evidence>
<dbReference type="PROSITE" id="PS51273">
    <property type="entry name" value="GATASE_TYPE_1"/>
    <property type="match status" value="1"/>
</dbReference>
<comment type="catalytic activity">
    <reaction evidence="9">
        <text>L-glutamine + H2O = L-glutamate + NH4(+)</text>
        <dbReference type="Rhea" id="RHEA:15889"/>
        <dbReference type="ChEBI" id="CHEBI:15377"/>
        <dbReference type="ChEBI" id="CHEBI:28938"/>
        <dbReference type="ChEBI" id="CHEBI:29985"/>
        <dbReference type="ChEBI" id="CHEBI:58359"/>
        <dbReference type="EC" id="3.5.1.2"/>
    </reaction>
</comment>
<gene>
    <name evidence="12" type="primary">hisH</name>
    <name evidence="12" type="ORF">DCC39_01390</name>
</gene>
<feature type="active site" evidence="10">
    <location>
        <position position="180"/>
    </location>
</feature>
<evidence type="ECO:0000256" key="4">
    <source>
        <dbReference type="ARBA" id="ARBA00022801"/>
    </source>
</evidence>
<protein>
    <submittedName>
        <fullName evidence="12">Imidazole glycerol phosphate synthase subunit HisH</fullName>
    </submittedName>
</protein>
<dbReference type="EMBL" id="QCZG01000002">
    <property type="protein sequence ID" value="PWA13137.1"/>
    <property type="molecule type" value="Genomic_DNA"/>
</dbReference>
<dbReference type="InterPro" id="IPR010139">
    <property type="entry name" value="Imidazole-glycPsynth_HisH"/>
</dbReference>
<evidence type="ECO:0000256" key="5">
    <source>
        <dbReference type="ARBA" id="ARBA00022962"/>
    </source>
</evidence>
<evidence type="ECO:0000256" key="6">
    <source>
        <dbReference type="ARBA" id="ARBA00023102"/>
    </source>
</evidence>
<comment type="pathway">
    <text evidence="1">Amino-acid biosynthesis; L-histidine biosynthesis; L-histidine from 5-phospho-alpha-D-ribose 1-diphosphate: step 5/9.</text>
</comment>
<evidence type="ECO:0000313" key="13">
    <source>
        <dbReference type="Proteomes" id="UP000245998"/>
    </source>
</evidence>
<dbReference type="PIRSF" id="PIRSF000495">
    <property type="entry name" value="Amidotransf_hisH"/>
    <property type="match status" value="1"/>
</dbReference>
<keyword evidence="13" id="KW-1185">Reference proteome</keyword>
<sequence length="188" mass="21147">MIGIIDYGAGNLHSIEKAIKKLGFTTKIMSKPDEFHGINKIIFPGVGNAGKTMQIIKKLGMDKQIKKCITEGVPFLGICLGMQLLLEFSKENETDCLSIFEGTVIPFHQGVKVPHMGWNEVQQIMKHPIYKGIPDRCDFYFVHSFYVQPLHESDVIGLTNYSHDFCSVIARDNVIGVQFHPEKVPKPD</sequence>
<dbReference type="GO" id="GO:0000105">
    <property type="term" value="P:L-histidine biosynthetic process"/>
    <property type="evidence" value="ECO:0007669"/>
    <property type="project" value="UniProtKB-UniPathway"/>
</dbReference>
<feature type="domain" description="Glutamine amidotransferase" evidence="11">
    <location>
        <begin position="4"/>
        <end position="187"/>
    </location>
</feature>
<dbReference type="SUPFAM" id="SSF52317">
    <property type="entry name" value="Class I glutamine amidotransferase-like"/>
    <property type="match status" value="1"/>
</dbReference>
<evidence type="ECO:0000256" key="7">
    <source>
        <dbReference type="ARBA" id="ARBA00023239"/>
    </source>
</evidence>
<dbReference type="CDD" id="cd01748">
    <property type="entry name" value="GATase1_IGP_Synthase"/>
    <property type="match status" value="1"/>
</dbReference>
<evidence type="ECO:0000256" key="1">
    <source>
        <dbReference type="ARBA" id="ARBA00005091"/>
    </source>
</evidence>
<dbReference type="NCBIfam" id="TIGR01855">
    <property type="entry name" value="IMP_synth_hisH"/>
    <property type="match status" value="1"/>
</dbReference>
<keyword evidence="3" id="KW-0028">Amino-acid biosynthesis</keyword>
<organism evidence="12 13">
    <name type="scientific">Pueribacillus theae</name>
    <dbReference type="NCBI Taxonomy" id="2171751"/>
    <lineage>
        <taxon>Bacteria</taxon>
        <taxon>Bacillati</taxon>
        <taxon>Bacillota</taxon>
        <taxon>Bacilli</taxon>
        <taxon>Bacillales</taxon>
        <taxon>Bacillaceae</taxon>
        <taxon>Pueribacillus</taxon>
    </lineage>
</organism>
<dbReference type="GO" id="GO:0004359">
    <property type="term" value="F:glutaminase activity"/>
    <property type="evidence" value="ECO:0007669"/>
    <property type="project" value="UniProtKB-EC"/>
</dbReference>
<reference evidence="12 13" key="1">
    <citation type="submission" date="2018-04" db="EMBL/GenBank/DDBJ databases">
        <title>Camelliibacillus theae gen. nov., sp. nov., isolated from Pu'er tea.</title>
        <authorList>
            <person name="Niu L."/>
        </authorList>
    </citation>
    <scope>NUCLEOTIDE SEQUENCE [LARGE SCALE GENOMIC DNA]</scope>
    <source>
        <strain evidence="12 13">T8</strain>
    </source>
</reference>
<comment type="caution">
    <text evidence="12">The sequence shown here is derived from an EMBL/GenBank/DDBJ whole genome shotgun (WGS) entry which is preliminary data.</text>
</comment>
<name>A0A2U1K6I5_9BACI</name>
<keyword evidence="4" id="KW-0378">Hydrolase</keyword>
<evidence type="ECO:0000256" key="8">
    <source>
        <dbReference type="ARBA" id="ARBA00047838"/>
    </source>
</evidence>
<dbReference type="Gene3D" id="3.40.50.880">
    <property type="match status" value="1"/>
</dbReference>
<dbReference type="InterPro" id="IPR029062">
    <property type="entry name" value="Class_I_gatase-like"/>
</dbReference>
<evidence type="ECO:0000256" key="2">
    <source>
        <dbReference type="ARBA" id="ARBA00011152"/>
    </source>
</evidence>
<dbReference type="PANTHER" id="PTHR42701">
    <property type="entry name" value="IMIDAZOLE GLYCEROL PHOSPHATE SYNTHASE SUBUNIT HISH"/>
    <property type="match status" value="1"/>
</dbReference>
<dbReference type="UniPathway" id="UPA00031">
    <property type="reaction ID" value="UER00010"/>
</dbReference>
<dbReference type="GO" id="GO:0000107">
    <property type="term" value="F:imidazoleglycerol-phosphate synthase activity"/>
    <property type="evidence" value="ECO:0007669"/>
    <property type="project" value="RHEA"/>
</dbReference>
<dbReference type="PANTHER" id="PTHR42701:SF1">
    <property type="entry name" value="IMIDAZOLE GLYCEROL PHOSPHATE SYNTHASE SUBUNIT HISH"/>
    <property type="match status" value="1"/>
</dbReference>
<feature type="active site" description="Nucleophile" evidence="10">
    <location>
        <position position="79"/>
    </location>
</feature>
<dbReference type="Pfam" id="PF00117">
    <property type="entry name" value="GATase"/>
    <property type="match status" value="1"/>
</dbReference>